<dbReference type="AlphaFoldDB" id="A0A6I3X3U6"/>
<reference evidence="2 3" key="1">
    <citation type="submission" date="2019-11" db="EMBL/GenBank/DDBJ databases">
        <title>Draft Genome Sequences of Six Type Strains of the Genus Massilia.</title>
        <authorList>
            <person name="Miess H."/>
            <person name="Frediansyah A."/>
            <person name="Goeker M."/>
            <person name="Gross H."/>
        </authorList>
    </citation>
    <scope>NUCLEOTIDE SEQUENCE [LARGE SCALE GENOMIC DNA]</scope>
    <source>
        <strain evidence="2 3">DSM 17513</strain>
    </source>
</reference>
<organism evidence="2 3">
    <name type="scientific">Pseudoduganella dura</name>
    <dbReference type="NCBI Taxonomy" id="321982"/>
    <lineage>
        <taxon>Bacteria</taxon>
        <taxon>Pseudomonadati</taxon>
        <taxon>Pseudomonadota</taxon>
        <taxon>Betaproteobacteria</taxon>
        <taxon>Burkholderiales</taxon>
        <taxon>Oxalobacteraceae</taxon>
        <taxon>Telluria group</taxon>
        <taxon>Pseudoduganella</taxon>
    </lineage>
</organism>
<keyword evidence="1" id="KW-0812">Transmembrane</keyword>
<dbReference type="OrthoDB" id="8533002at2"/>
<keyword evidence="1" id="KW-1133">Transmembrane helix</keyword>
<evidence type="ECO:0000313" key="2">
    <source>
        <dbReference type="EMBL" id="MUI11509.1"/>
    </source>
</evidence>
<dbReference type="EMBL" id="WNWM01000002">
    <property type="protein sequence ID" value="MUI11509.1"/>
    <property type="molecule type" value="Genomic_DNA"/>
</dbReference>
<name>A0A6I3X3U6_9BURK</name>
<keyword evidence="1" id="KW-0472">Membrane</keyword>
<feature type="transmembrane region" description="Helical" evidence="1">
    <location>
        <begin position="49"/>
        <end position="70"/>
    </location>
</feature>
<sequence>MGAAESGGKMGDIFKRGCINDFMYLVVLGASFSFDGVIVAFAITKDVVIIMLGLAIDTMYIRSMPPTLLARTRLTGMSKRSGNRSNA</sequence>
<accession>A0A6I3X3U6</accession>
<evidence type="ECO:0000256" key="1">
    <source>
        <dbReference type="SAM" id="Phobius"/>
    </source>
</evidence>
<dbReference type="InterPro" id="IPR007427">
    <property type="entry name" value="DUF475"/>
</dbReference>
<feature type="transmembrane region" description="Helical" evidence="1">
    <location>
        <begin position="22"/>
        <end position="43"/>
    </location>
</feature>
<dbReference type="RefSeq" id="WP_155707572.1">
    <property type="nucleotide sequence ID" value="NZ_BMWU01000018.1"/>
</dbReference>
<protein>
    <submittedName>
        <fullName evidence="2">DUF475 domain-containing protein</fullName>
    </submittedName>
</protein>
<dbReference type="Pfam" id="PF04332">
    <property type="entry name" value="DUF475"/>
    <property type="match status" value="1"/>
</dbReference>
<dbReference type="Proteomes" id="UP000431684">
    <property type="component" value="Unassembled WGS sequence"/>
</dbReference>
<evidence type="ECO:0000313" key="3">
    <source>
        <dbReference type="Proteomes" id="UP000431684"/>
    </source>
</evidence>
<gene>
    <name evidence="2" type="ORF">GJV26_03240</name>
</gene>
<comment type="caution">
    <text evidence="2">The sequence shown here is derived from an EMBL/GenBank/DDBJ whole genome shotgun (WGS) entry which is preliminary data.</text>
</comment>
<keyword evidence="3" id="KW-1185">Reference proteome</keyword>
<proteinExistence type="predicted"/>